<organism evidence="3 4">
    <name type="scientific">Paenibacillus filicis</name>
    <dbReference type="NCBI Taxonomy" id="669464"/>
    <lineage>
        <taxon>Bacteria</taxon>
        <taxon>Bacillati</taxon>
        <taxon>Bacillota</taxon>
        <taxon>Bacilli</taxon>
        <taxon>Bacillales</taxon>
        <taxon>Paenibacillaceae</taxon>
        <taxon>Paenibacillus</taxon>
    </lineage>
</organism>
<name>A0ABU9DS57_9BACL</name>
<keyword evidence="2" id="KW-0732">Signal</keyword>
<gene>
    <name evidence="3" type="ORF">WMW72_27830</name>
</gene>
<sequence length="173" mass="18314">MKTYKLLLSVGMLWFGSIMTVNAVGTTPGSVDDPIITKSYLDQYIAQHISDLLNKPGDQNSASPPKTPDHNQGGTAPLSVIKLGSTQTLYGESGTEFIVRSGKVTVVSSEDGVADVTSGKDLSPGTGVELNHLLIVPREGRGIKPDAKNKQDIFVMVRGGYTILNADGTKVTP</sequence>
<dbReference type="Proteomes" id="UP001469365">
    <property type="component" value="Unassembled WGS sequence"/>
</dbReference>
<feature type="region of interest" description="Disordered" evidence="1">
    <location>
        <begin position="53"/>
        <end position="77"/>
    </location>
</feature>
<evidence type="ECO:0000256" key="2">
    <source>
        <dbReference type="SAM" id="SignalP"/>
    </source>
</evidence>
<proteinExistence type="predicted"/>
<evidence type="ECO:0000313" key="3">
    <source>
        <dbReference type="EMBL" id="MEK8131723.1"/>
    </source>
</evidence>
<accession>A0ABU9DS57</accession>
<dbReference type="RefSeq" id="WP_341418855.1">
    <property type="nucleotide sequence ID" value="NZ_JBBPCC010000023.1"/>
</dbReference>
<feature type="signal peptide" evidence="2">
    <location>
        <begin position="1"/>
        <end position="23"/>
    </location>
</feature>
<feature type="chain" id="PRO_5045452719" evidence="2">
    <location>
        <begin position="24"/>
        <end position="173"/>
    </location>
</feature>
<keyword evidence="4" id="KW-1185">Reference proteome</keyword>
<reference evidence="3 4" key="1">
    <citation type="submission" date="2024-04" db="EMBL/GenBank/DDBJ databases">
        <title>draft genome sequnece of Paenibacillus filicis.</title>
        <authorList>
            <person name="Kim D.-U."/>
        </authorList>
    </citation>
    <scope>NUCLEOTIDE SEQUENCE [LARGE SCALE GENOMIC DNA]</scope>
    <source>
        <strain evidence="3 4">KACC14197</strain>
    </source>
</reference>
<protein>
    <submittedName>
        <fullName evidence="3">Uncharacterized protein</fullName>
    </submittedName>
</protein>
<evidence type="ECO:0000313" key="4">
    <source>
        <dbReference type="Proteomes" id="UP001469365"/>
    </source>
</evidence>
<feature type="compositionally biased region" description="Polar residues" evidence="1">
    <location>
        <begin position="57"/>
        <end position="74"/>
    </location>
</feature>
<dbReference type="EMBL" id="JBBPCC010000023">
    <property type="protein sequence ID" value="MEK8131723.1"/>
    <property type="molecule type" value="Genomic_DNA"/>
</dbReference>
<comment type="caution">
    <text evidence="3">The sequence shown here is derived from an EMBL/GenBank/DDBJ whole genome shotgun (WGS) entry which is preliminary data.</text>
</comment>
<evidence type="ECO:0000256" key="1">
    <source>
        <dbReference type="SAM" id="MobiDB-lite"/>
    </source>
</evidence>